<dbReference type="RefSeq" id="WP_135440817.1">
    <property type="nucleotide sequence ID" value="NZ_SRLE01000001.1"/>
</dbReference>
<dbReference type="GO" id="GO:0080120">
    <property type="term" value="P:CAAX-box protein maturation"/>
    <property type="evidence" value="ECO:0007669"/>
    <property type="project" value="UniProtKB-ARBA"/>
</dbReference>
<reference evidence="3 4" key="1">
    <citation type="submission" date="2019-04" db="EMBL/GenBank/DDBJ databases">
        <title>Taxonomy of novel Haliea sp. from mangrove soil of West Coast of India.</title>
        <authorList>
            <person name="Verma A."/>
            <person name="Kumar P."/>
            <person name="Krishnamurthi S."/>
        </authorList>
    </citation>
    <scope>NUCLEOTIDE SEQUENCE [LARGE SCALE GENOMIC DNA]</scope>
    <source>
        <strain evidence="3 4">SAOS-164</strain>
    </source>
</reference>
<gene>
    <name evidence="3" type="ORF">E4634_01465</name>
</gene>
<dbReference type="AlphaFoldDB" id="A0A4Z0MA13"/>
<dbReference type="Pfam" id="PF02517">
    <property type="entry name" value="Rce1-like"/>
    <property type="match status" value="1"/>
</dbReference>
<proteinExistence type="predicted"/>
<keyword evidence="3" id="KW-0645">Protease</keyword>
<keyword evidence="1" id="KW-1133">Transmembrane helix</keyword>
<keyword evidence="4" id="KW-1185">Reference proteome</keyword>
<dbReference type="PANTHER" id="PTHR35797">
    <property type="entry name" value="PROTEASE-RELATED"/>
    <property type="match status" value="1"/>
</dbReference>
<evidence type="ECO:0000313" key="4">
    <source>
        <dbReference type="Proteomes" id="UP000298050"/>
    </source>
</evidence>
<name>A0A4Z0MA13_9GAMM</name>
<evidence type="ECO:0000313" key="3">
    <source>
        <dbReference type="EMBL" id="TGD76240.1"/>
    </source>
</evidence>
<feature type="transmembrane region" description="Helical" evidence="1">
    <location>
        <begin position="117"/>
        <end position="138"/>
    </location>
</feature>
<dbReference type="EMBL" id="SRLE01000001">
    <property type="protein sequence ID" value="TGD76240.1"/>
    <property type="molecule type" value="Genomic_DNA"/>
</dbReference>
<keyword evidence="3" id="KW-0482">Metalloprotease</keyword>
<dbReference type="PANTHER" id="PTHR35797:SF1">
    <property type="entry name" value="PROTEASE"/>
    <property type="match status" value="1"/>
</dbReference>
<feature type="transmembrane region" description="Helical" evidence="1">
    <location>
        <begin position="189"/>
        <end position="210"/>
    </location>
</feature>
<feature type="transmembrane region" description="Helical" evidence="1">
    <location>
        <begin position="7"/>
        <end position="27"/>
    </location>
</feature>
<keyword evidence="1" id="KW-0812">Transmembrane</keyword>
<dbReference type="GO" id="GO:0008237">
    <property type="term" value="F:metallopeptidase activity"/>
    <property type="evidence" value="ECO:0007669"/>
    <property type="project" value="UniProtKB-KW"/>
</dbReference>
<feature type="transmembrane region" description="Helical" evidence="1">
    <location>
        <begin position="158"/>
        <end position="183"/>
    </location>
</feature>
<organism evidence="3 4">
    <name type="scientific">Mangrovimicrobium sediminis</name>
    <dbReference type="NCBI Taxonomy" id="2562682"/>
    <lineage>
        <taxon>Bacteria</taxon>
        <taxon>Pseudomonadati</taxon>
        <taxon>Pseudomonadota</taxon>
        <taxon>Gammaproteobacteria</taxon>
        <taxon>Cellvibrionales</taxon>
        <taxon>Halieaceae</taxon>
        <taxon>Mangrovimicrobium</taxon>
    </lineage>
</organism>
<keyword evidence="3" id="KW-0378">Hydrolase</keyword>
<comment type="caution">
    <text evidence="3">The sequence shown here is derived from an EMBL/GenBank/DDBJ whole genome shotgun (WGS) entry which is preliminary data.</text>
</comment>
<protein>
    <submittedName>
        <fullName evidence="3">CPBP family intramembrane metalloprotease</fullName>
    </submittedName>
</protein>
<feature type="transmembrane region" description="Helical" evidence="1">
    <location>
        <begin position="33"/>
        <end position="51"/>
    </location>
</feature>
<feature type="domain" description="CAAX prenyl protease 2/Lysostaphin resistance protein A-like" evidence="2">
    <location>
        <begin position="129"/>
        <end position="230"/>
    </location>
</feature>
<dbReference type="Proteomes" id="UP000298050">
    <property type="component" value="Unassembled WGS sequence"/>
</dbReference>
<dbReference type="GO" id="GO:0006508">
    <property type="term" value="P:proteolysis"/>
    <property type="evidence" value="ECO:0007669"/>
    <property type="project" value="UniProtKB-KW"/>
</dbReference>
<dbReference type="GO" id="GO:0004175">
    <property type="term" value="F:endopeptidase activity"/>
    <property type="evidence" value="ECO:0007669"/>
    <property type="project" value="UniProtKB-ARBA"/>
</dbReference>
<evidence type="ECO:0000256" key="1">
    <source>
        <dbReference type="SAM" id="Phobius"/>
    </source>
</evidence>
<feature type="transmembrane region" description="Helical" evidence="1">
    <location>
        <begin position="72"/>
        <end position="97"/>
    </location>
</feature>
<dbReference type="InterPro" id="IPR042150">
    <property type="entry name" value="MmRce1-like"/>
</dbReference>
<evidence type="ECO:0000259" key="2">
    <source>
        <dbReference type="Pfam" id="PF02517"/>
    </source>
</evidence>
<accession>A0A4Z0MA13</accession>
<dbReference type="InterPro" id="IPR003675">
    <property type="entry name" value="Rce1/LyrA-like_dom"/>
</dbReference>
<sequence length="288" mass="32739">MMNSTLRFPTVFIFLVIVLYPLGIWLLLRYQGASPLMLTVGLAAISACLLCRRNPGTLGWHWGNWKYHYQSYLVPLLYATIAYIGIWVLDFGGWYAVGFVDELRQDYMLESWSDTSLIALHFVLTGTVSFVLLLPGVLGEEIGWRGLLVPALSARFRFTTVALLSGLLWSMWHWPLMFLGFYGNSETPLVFQLASFTLCLVSISIVMAYFRYKSDSLWPAVTLHMSHNVFLQKFFSPMTEATEATVWYADEFGIALPLVAACFGAYYWRKGVREFDAVEEQQHTEAGA</sequence>
<dbReference type="OrthoDB" id="3693644at2"/>
<keyword evidence="1" id="KW-0472">Membrane</keyword>